<evidence type="ECO:0000313" key="6">
    <source>
        <dbReference type="Proteomes" id="UP000191024"/>
    </source>
</evidence>
<dbReference type="CDD" id="cd22965">
    <property type="entry name" value="DD_DPY30_SDC1"/>
    <property type="match status" value="1"/>
</dbReference>
<dbReference type="OrthoDB" id="417678at2759"/>
<feature type="region of interest" description="Disordered" evidence="4">
    <location>
        <begin position="100"/>
        <end position="125"/>
    </location>
</feature>
<dbReference type="EMBL" id="LT598468">
    <property type="protein sequence ID" value="SCV02773.1"/>
    <property type="molecule type" value="Genomic_DNA"/>
</dbReference>
<evidence type="ECO:0000256" key="3">
    <source>
        <dbReference type="ARBA" id="ARBA00023242"/>
    </source>
</evidence>
<comment type="subcellular location">
    <subcellularLocation>
        <location evidence="1">Nucleus</location>
    </subcellularLocation>
</comment>
<dbReference type="InterPro" id="IPR049629">
    <property type="entry name" value="DPY30_SDC1_DD"/>
</dbReference>
<comment type="similarity">
    <text evidence="2">Belongs to the dpy-30 family.</text>
</comment>
<feature type="region of interest" description="Disordered" evidence="4">
    <location>
        <begin position="1"/>
        <end position="46"/>
    </location>
</feature>
<evidence type="ECO:0000256" key="1">
    <source>
        <dbReference type="ARBA" id="ARBA00004123"/>
    </source>
</evidence>
<organism evidence="5 6">
    <name type="scientific">Lachancea mirantina</name>
    <dbReference type="NCBI Taxonomy" id="1230905"/>
    <lineage>
        <taxon>Eukaryota</taxon>
        <taxon>Fungi</taxon>
        <taxon>Dikarya</taxon>
        <taxon>Ascomycota</taxon>
        <taxon>Saccharomycotina</taxon>
        <taxon>Saccharomycetes</taxon>
        <taxon>Saccharomycetales</taxon>
        <taxon>Saccharomycetaceae</taxon>
        <taxon>Lachancea</taxon>
    </lineage>
</organism>
<dbReference type="STRING" id="1230905.A0A1G4KE20"/>
<keyword evidence="6" id="KW-1185">Reference proteome</keyword>
<protein>
    <submittedName>
        <fullName evidence="5">LAMI_0H02872g1_1</fullName>
    </submittedName>
</protein>
<evidence type="ECO:0000313" key="5">
    <source>
        <dbReference type="EMBL" id="SCV02773.1"/>
    </source>
</evidence>
<dbReference type="InterPro" id="IPR007858">
    <property type="entry name" value="Dpy-30_motif"/>
</dbReference>
<evidence type="ECO:0000256" key="2">
    <source>
        <dbReference type="ARBA" id="ARBA00010849"/>
    </source>
</evidence>
<keyword evidence="3" id="KW-0539">Nucleus</keyword>
<gene>
    <name evidence="5" type="ORF">LAMI_0H02872G</name>
</gene>
<feature type="compositionally biased region" description="Low complexity" evidence="4">
    <location>
        <begin position="10"/>
        <end position="25"/>
    </location>
</feature>
<dbReference type="Proteomes" id="UP000191024">
    <property type="component" value="Chromosome H"/>
</dbReference>
<evidence type="ECO:0000256" key="4">
    <source>
        <dbReference type="SAM" id="MobiDB-lite"/>
    </source>
</evidence>
<dbReference type="GO" id="GO:0005634">
    <property type="term" value="C:nucleus"/>
    <property type="evidence" value="ECO:0007669"/>
    <property type="project" value="UniProtKB-SubCell"/>
</dbReference>
<dbReference type="Gene3D" id="1.20.890.10">
    <property type="entry name" value="cAMP-dependent protein kinase regulatory subunit, dimerization-anchoring domain"/>
    <property type="match status" value="1"/>
</dbReference>
<name>A0A1G4KE20_9SACH</name>
<dbReference type="AlphaFoldDB" id="A0A1G4KE20"/>
<sequence>MFFLEPKKLSSSWTESSSTSITSHTRTPKQMDSEPTFKQETPQAVETSRIDVTETIGGSQTRKYLNEHITPALLRGMRLVARTKPDDPLRFLGEFLVRESDQKSSDSVGGGEVSEKANGSPESAN</sequence>
<reference evidence="6" key="1">
    <citation type="submission" date="2016-03" db="EMBL/GenBank/DDBJ databases">
        <authorList>
            <person name="Devillers H."/>
        </authorList>
    </citation>
    <scope>NUCLEOTIDE SEQUENCE [LARGE SCALE GENOMIC DNA]</scope>
</reference>
<proteinExistence type="inferred from homology"/>
<dbReference type="Pfam" id="PF05186">
    <property type="entry name" value="Dpy-30"/>
    <property type="match status" value="1"/>
</dbReference>
<accession>A0A1G4KE20</accession>